<dbReference type="InterPro" id="IPR056299">
    <property type="entry name" value="CFAP61_dimer"/>
</dbReference>
<evidence type="ECO:0000256" key="1">
    <source>
        <dbReference type="SAM" id="MobiDB-lite"/>
    </source>
</evidence>
<organism evidence="4">
    <name type="scientific">Spodoptera frugiperda</name>
    <name type="common">Fall armyworm</name>
    <dbReference type="NCBI Taxonomy" id="7108"/>
    <lineage>
        <taxon>Eukaryota</taxon>
        <taxon>Metazoa</taxon>
        <taxon>Ecdysozoa</taxon>
        <taxon>Arthropoda</taxon>
        <taxon>Hexapoda</taxon>
        <taxon>Insecta</taxon>
        <taxon>Pterygota</taxon>
        <taxon>Neoptera</taxon>
        <taxon>Endopterygota</taxon>
        <taxon>Lepidoptera</taxon>
        <taxon>Glossata</taxon>
        <taxon>Ditrysia</taxon>
        <taxon>Noctuoidea</taxon>
        <taxon>Noctuidae</taxon>
        <taxon>Amphipyrinae</taxon>
        <taxon>Spodoptera</taxon>
    </lineage>
</organism>
<feature type="domain" description="CFAP61 dimerisation" evidence="3">
    <location>
        <begin position="979"/>
        <end position="1091"/>
    </location>
</feature>
<accession>A0A2H1V3T8</accession>
<evidence type="ECO:0000313" key="4">
    <source>
        <dbReference type="EMBL" id="SOQ35497.1"/>
    </source>
</evidence>
<feature type="domain" description="Cilia- and flagella-associated protein 61 N-terminal" evidence="2">
    <location>
        <begin position="195"/>
        <end position="421"/>
    </location>
</feature>
<dbReference type="PANTHER" id="PTHR21178:SF8">
    <property type="entry name" value="CILIA- AND FLAGELLA-ASSOCIATED PROTEIN 61"/>
    <property type="match status" value="1"/>
</dbReference>
<dbReference type="Pfam" id="PF23150">
    <property type="entry name" value="CFAP61_dimer"/>
    <property type="match status" value="1"/>
</dbReference>
<proteinExistence type="predicted"/>
<dbReference type="InterPro" id="IPR036188">
    <property type="entry name" value="FAD/NAD-bd_sf"/>
</dbReference>
<feature type="region of interest" description="Disordered" evidence="1">
    <location>
        <begin position="1"/>
        <end position="40"/>
    </location>
</feature>
<gene>
    <name evidence="4" type="ORF">SFRICE_000493</name>
</gene>
<dbReference type="EMBL" id="ODYU01000548">
    <property type="protein sequence ID" value="SOQ35497.1"/>
    <property type="molecule type" value="Genomic_DNA"/>
</dbReference>
<dbReference type="InterPro" id="IPR032151">
    <property type="entry name" value="CFAP61_N"/>
</dbReference>
<dbReference type="Pfam" id="PF16092">
    <property type="entry name" value="CFAP61_N"/>
    <property type="match status" value="1"/>
</dbReference>
<reference evidence="4" key="1">
    <citation type="submission" date="2016-07" db="EMBL/GenBank/DDBJ databases">
        <authorList>
            <person name="Bretaudeau A."/>
        </authorList>
    </citation>
    <scope>NUCLEOTIDE SEQUENCE</scope>
    <source>
        <strain evidence="4">Rice</strain>
        <tissue evidence="4">Whole body</tissue>
    </source>
</reference>
<protein>
    <submittedName>
        <fullName evidence="4">SFRICE_000493</fullName>
    </submittedName>
</protein>
<dbReference type="InterPro" id="IPR038884">
    <property type="entry name" value="CFAP61"/>
</dbReference>
<name>A0A2H1V3T8_SPOFR</name>
<evidence type="ECO:0000259" key="2">
    <source>
        <dbReference type="Pfam" id="PF16092"/>
    </source>
</evidence>
<dbReference type="PANTHER" id="PTHR21178">
    <property type="entry name" value="CILIA- AND FLAGELLA-ASSOCIATED PROTEIN 61"/>
    <property type="match status" value="1"/>
</dbReference>
<sequence>MMISYLFGNNPKSHGKRHSSSRRSINATRSTGSQEEERVANKDPLMETTLLTTYTDFKDGINEKQISRSSMANQRPNEPILPTIVYHTIDEKNGTPKKTPRVKTPLTPKVGKENIQHVNVATPKSNLLYTPTRLTRSALKLNNDGFATPRAPLSANKVNLQRQNTVASLTVKTTPNNVSRSKSHSHLVGSKGRMFRRAVESDKHDIELIWQREHTENLFCDADIGSLIELSALSICMVDENKEVIGFMALSDHPNVLGVDPSDWENWIRNLYRRYYLSRSTLFIHFMCCVDSVTDVFVEEALISVFLNDSYILYIVLVVPIFCPDELISRFVTFRKRNILKYLPKVKEGFGNYLYTALRIDFCPKLKMRRAVEEDNDDIVEILDKKCPRLKELYGEYYISEIIGRHPEFNRKVIVADTDGDHTMRSKKDIRKVNVEQESQTSFEKADSEVLIEQEILESPAVPSICASVVEMLDEDPFDYDIVNIDTTLFNLNEGKSFNIIARPSLKTKRAFVRESLLLKQHQMFNSSSNSLSFKKTLKPKRKFVKLDDEDNMTYQGTENAFIIELFAIRDDIDDRVPFSTWFIGRKFTTIPKAEVNTRIVVIGAAATALGFLNGLLFSKTATYLTFNNVTVISPNGLPYTKHNKPVAESMFLRSYVTTDKYLKCVPYSYYVNVVQGTLMEMDLHNLTTTPYIPLDKPRFSDTEIQIANDETPENVFIINSVGEANKALDYVKKFADDDSKKVIVYGSTIHAYLCVNALLDTKIRPENIIFIEPFPPEHPEKTRVPVFDNVTVDQTVIEVLDSLKVKVYRSYYFKSWKVTVEDVITHADFLSYADYLNLECSALFYYGRIGVNMRAFIAIHKSGLAYDGGVVIDYECRTLDPYVFAAGPCTRYHKRYYADARSHKYYDSTEIGEKLGIQIRKQLDPLFTETTEPFSQKWPQAEYISFPRAFNRSSVSLRRAGPLHLSDYARPEMSLLALNKPKVMHCVLPGGLKYLEVRSPGLKTPHNYVQSLAYNGYVFETYKTGYFKMHLNKEFVVDGITCLCLGNYSLENFKYLYGRPASELNNMHLRYMANRLDDFYEFFRSSWAFFLYHDHADDLFAMIKQLYPKTITLESKLEMQRGFENSSHIEALTEFLIDWLTQHDILLPMYLQPVKMAVPKPKQPLVLNELLIQNVNTWGNVQYNIPLRLSSNETRTGTSIAHRHIPAISQSLDCKITEPLPKRATGRDMVVEKESYKTTTGEYCVKPNPNKAMERSDCAINCKRVGFMTGVEKRLQAKNITQPLMISEMKDNFRGLVKSPLAPPEIEIRAPDPEFIFDAVAAGRNETPVIFDSAGGGYRKLLDPYVSTYRTYHRPFTADDQYGIGAKDHITFYSESNTPKIKGFGPRHKEIWMPLTGKVHRGVYDRIHVKKEYKEVAASHNPVNNLKGVFVSETKKKFTTPFAISSLASWDHGEVFDLAPFPPNPYQTNIAPFMYCSDYCHIAQGTPPYTVIDQFTHNLPVHKKCVQRYIVSRDFEV</sequence>
<evidence type="ECO:0000259" key="3">
    <source>
        <dbReference type="Pfam" id="PF23150"/>
    </source>
</evidence>
<dbReference type="Gene3D" id="3.50.50.60">
    <property type="entry name" value="FAD/NAD(P)-binding domain"/>
    <property type="match status" value="2"/>
</dbReference>
<dbReference type="SUPFAM" id="SSF51905">
    <property type="entry name" value="FAD/NAD(P)-binding domain"/>
    <property type="match status" value="1"/>
</dbReference>